<feature type="compositionally biased region" description="Low complexity" evidence="1">
    <location>
        <begin position="99"/>
        <end position="109"/>
    </location>
</feature>
<sequence>MSNRNQKYMMNQSDTMMSVGMKQNEKDPRIATSKLNTNGVIPFTALNAFPYGTVEPPQHPFTSPFGHRFFPLARTTLTKTPFLSSLTVHTPHKTSKLDPTSFPHPHTTHLPTRPPVAPLLIVATSSRILLFLLCLVVKYLVLFDFFYFHEYHDKHTRQENFYSCFEKRKGPGATSLSASTEVRHPLLRFLSGLQDDLFQLLHMRPLGVGRCIDWVALDQHVINTHDEADTITFQFGGLVRHMSIPEFGIAWGIYTDEFIGADNFLRLHRHIHHSPSYCWTDLTASQICYDVICSKATSLSLALRYIHALLAHMLTGRRESTGVINTIDAYYLWSMVTGHIFDLAYFIALAFRHQTDCHRRGPICLGPYGISSMIHMRVIKRHRGFDPPQYKLIHSDVDDVPPPHEDPHPPPPPSSHRPPTATLINISERLTHFEQ</sequence>
<dbReference type="Proteomes" id="UP000239757">
    <property type="component" value="Unassembled WGS sequence"/>
</dbReference>
<feature type="compositionally biased region" description="Basic and acidic residues" evidence="1">
    <location>
        <begin position="396"/>
        <end position="408"/>
    </location>
</feature>
<evidence type="ECO:0000256" key="2">
    <source>
        <dbReference type="SAM" id="Phobius"/>
    </source>
</evidence>
<evidence type="ECO:0000313" key="4">
    <source>
        <dbReference type="Proteomes" id="UP000239757"/>
    </source>
</evidence>
<protein>
    <submittedName>
        <fullName evidence="3">Uncharacterized protein</fullName>
    </submittedName>
</protein>
<feature type="transmembrane region" description="Helical" evidence="2">
    <location>
        <begin position="330"/>
        <end position="351"/>
    </location>
</feature>
<reference evidence="3 4" key="1">
    <citation type="submission" date="2015-01" db="EMBL/GenBank/DDBJ databases">
        <title>Genome of allotetraploid Gossypium barbadense reveals genomic plasticity and fiber elongation in cotton evolution.</title>
        <authorList>
            <person name="Chen X."/>
            <person name="Liu X."/>
            <person name="Zhao B."/>
            <person name="Zheng H."/>
            <person name="Hu Y."/>
            <person name="Lu G."/>
            <person name="Yang C."/>
            <person name="Chen J."/>
            <person name="Shan C."/>
            <person name="Zhang L."/>
            <person name="Zhou Y."/>
            <person name="Wang L."/>
            <person name="Guo W."/>
            <person name="Bai Y."/>
            <person name="Ruan J."/>
            <person name="Shangguan X."/>
            <person name="Mao Y."/>
            <person name="Jiang J."/>
            <person name="Zhu Y."/>
            <person name="Lei J."/>
            <person name="Kang H."/>
            <person name="Chen S."/>
            <person name="He X."/>
            <person name="Wang R."/>
            <person name="Wang Y."/>
            <person name="Chen J."/>
            <person name="Wang L."/>
            <person name="Yu S."/>
            <person name="Wang B."/>
            <person name="Wei J."/>
            <person name="Song S."/>
            <person name="Lu X."/>
            <person name="Gao Z."/>
            <person name="Gu W."/>
            <person name="Deng X."/>
            <person name="Ma D."/>
            <person name="Wang S."/>
            <person name="Liang W."/>
            <person name="Fang L."/>
            <person name="Cai C."/>
            <person name="Zhu X."/>
            <person name="Zhou B."/>
            <person name="Zhang Y."/>
            <person name="Chen Z."/>
            <person name="Xu S."/>
            <person name="Zhu R."/>
            <person name="Wang S."/>
            <person name="Zhang T."/>
            <person name="Zhao G."/>
        </authorList>
    </citation>
    <scope>NUCLEOTIDE SEQUENCE [LARGE SCALE GENOMIC DNA]</scope>
    <source>
        <strain evidence="4">cv. Xinhai21</strain>
        <tissue evidence="3">Leaf</tissue>
    </source>
</reference>
<dbReference type="OrthoDB" id="1685790at2759"/>
<organism evidence="3 4">
    <name type="scientific">Gossypium barbadense</name>
    <name type="common">Sea Island cotton</name>
    <name type="synonym">Hibiscus barbadensis</name>
    <dbReference type="NCBI Taxonomy" id="3634"/>
    <lineage>
        <taxon>Eukaryota</taxon>
        <taxon>Viridiplantae</taxon>
        <taxon>Streptophyta</taxon>
        <taxon>Embryophyta</taxon>
        <taxon>Tracheophyta</taxon>
        <taxon>Spermatophyta</taxon>
        <taxon>Magnoliopsida</taxon>
        <taxon>eudicotyledons</taxon>
        <taxon>Gunneridae</taxon>
        <taxon>Pentapetalae</taxon>
        <taxon>rosids</taxon>
        <taxon>malvids</taxon>
        <taxon>Malvales</taxon>
        <taxon>Malvaceae</taxon>
        <taxon>Malvoideae</taxon>
        <taxon>Gossypium</taxon>
    </lineage>
</organism>
<gene>
    <name evidence="3" type="ORF">GOBAR_AA00252</name>
</gene>
<feature type="region of interest" description="Disordered" evidence="1">
    <location>
        <begin position="90"/>
        <end position="109"/>
    </location>
</feature>
<dbReference type="EMBL" id="KZ662705">
    <property type="protein sequence ID" value="PPS20318.1"/>
    <property type="molecule type" value="Genomic_DNA"/>
</dbReference>
<dbReference type="AlphaFoldDB" id="A0A2P5YXI9"/>
<accession>A0A2P5YXI9</accession>
<keyword evidence="2" id="KW-0812">Transmembrane</keyword>
<keyword evidence="2" id="KW-1133">Transmembrane helix</keyword>
<proteinExistence type="predicted"/>
<name>A0A2P5YXI9_GOSBA</name>
<evidence type="ECO:0000313" key="3">
    <source>
        <dbReference type="EMBL" id="PPS20318.1"/>
    </source>
</evidence>
<evidence type="ECO:0000256" key="1">
    <source>
        <dbReference type="SAM" id="MobiDB-lite"/>
    </source>
</evidence>
<feature type="region of interest" description="Disordered" evidence="1">
    <location>
        <begin position="396"/>
        <end position="420"/>
    </location>
</feature>
<feature type="transmembrane region" description="Helical" evidence="2">
    <location>
        <begin position="128"/>
        <end position="148"/>
    </location>
</feature>
<keyword evidence="2" id="KW-0472">Membrane</keyword>